<protein>
    <submittedName>
        <fullName evidence="2">Uncharacterized protein</fullName>
    </submittedName>
</protein>
<keyword evidence="3" id="KW-1185">Reference proteome</keyword>
<proteinExistence type="predicted"/>
<comment type="caution">
    <text evidence="2">The sequence shown here is derived from an EMBL/GenBank/DDBJ whole genome shotgun (WGS) entry which is preliminary data.</text>
</comment>
<gene>
    <name evidence="2" type="ORF">GCM10017600_67670</name>
</gene>
<dbReference type="Proteomes" id="UP001143474">
    <property type="component" value="Unassembled WGS sequence"/>
</dbReference>
<feature type="chain" id="PRO_5040932300" evidence="1">
    <location>
        <begin position="27"/>
        <end position="191"/>
    </location>
</feature>
<evidence type="ECO:0000313" key="3">
    <source>
        <dbReference type="Proteomes" id="UP001143474"/>
    </source>
</evidence>
<dbReference type="AlphaFoldDB" id="A0A9W6I8I2"/>
<evidence type="ECO:0000256" key="1">
    <source>
        <dbReference type="SAM" id="SignalP"/>
    </source>
</evidence>
<accession>A0A9W6I8I2</accession>
<feature type="signal peptide" evidence="1">
    <location>
        <begin position="1"/>
        <end position="26"/>
    </location>
</feature>
<name>A0A9W6I8I2_9ACTN</name>
<reference evidence="2" key="2">
    <citation type="submission" date="2023-01" db="EMBL/GenBank/DDBJ databases">
        <authorList>
            <person name="Sun Q."/>
            <person name="Evtushenko L."/>
        </authorList>
    </citation>
    <scope>NUCLEOTIDE SEQUENCE</scope>
    <source>
        <strain evidence="2">VKM Ac-2007</strain>
    </source>
</reference>
<evidence type="ECO:0000313" key="2">
    <source>
        <dbReference type="EMBL" id="GLK13356.1"/>
    </source>
</evidence>
<dbReference type="RefSeq" id="WP_271221646.1">
    <property type="nucleotide sequence ID" value="NZ_BAAAVD010000029.1"/>
</dbReference>
<organism evidence="2 3">
    <name type="scientific">Streptosporangium carneum</name>
    <dbReference type="NCBI Taxonomy" id="47481"/>
    <lineage>
        <taxon>Bacteria</taxon>
        <taxon>Bacillati</taxon>
        <taxon>Actinomycetota</taxon>
        <taxon>Actinomycetes</taxon>
        <taxon>Streptosporangiales</taxon>
        <taxon>Streptosporangiaceae</taxon>
        <taxon>Streptosporangium</taxon>
    </lineage>
</organism>
<sequence>MRRALGLTAGLALVAVALSPIAPAEAACLTTAKKCQRDALITIDVAAKATPRVPQGGRVTYTLGYSMKWMESFAPYWGSFWVGGTFPKGARTPAKAALLDSAGRRIATLPCRRYADGVWCRVRGEIPHQGKVVLTARLARHGGGVALAKLGFDSFDGLNEQEFERRDGRLRSREKYCNFRFTRTVTTTVHP</sequence>
<reference evidence="2" key="1">
    <citation type="journal article" date="2014" name="Int. J. Syst. Evol. Microbiol.">
        <title>Complete genome sequence of Corynebacterium casei LMG S-19264T (=DSM 44701T), isolated from a smear-ripened cheese.</title>
        <authorList>
            <consortium name="US DOE Joint Genome Institute (JGI-PGF)"/>
            <person name="Walter F."/>
            <person name="Albersmeier A."/>
            <person name="Kalinowski J."/>
            <person name="Ruckert C."/>
        </authorList>
    </citation>
    <scope>NUCLEOTIDE SEQUENCE</scope>
    <source>
        <strain evidence="2">VKM Ac-2007</strain>
    </source>
</reference>
<dbReference type="EMBL" id="BSEV01000022">
    <property type="protein sequence ID" value="GLK13356.1"/>
    <property type="molecule type" value="Genomic_DNA"/>
</dbReference>
<keyword evidence="1" id="KW-0732">Signal</keyword>